<dbReference type="AlphaFoldDB" id="A0A3M8DYM6"/>
<comment type="caution">
    <text evidence="1">The sequence shown here is derived from an EMBL/GenBank/DDBJ whole genome shotgun (WGS) entry which is preliminary data.</text>
</comment>
<keyword evidence="2" id="KW-1185">Reference proteome</keyword>
<name>A0A3M8DYM6_9BACL</name>
<organism evidence="1 2">
    <name type="scientific">Brevibacillus fluminis</name>
    <dbReference type="NCBI Taxonomy" id="511487"/>
    <lineage>
        <taxon>Bacteria</taxon>
        <taxon>Bacillati</taxon>
        <taxon>Bacillota</taxon>
        <taxon>Bacilli</taxon>
        <taxon>Bacillales</taxon>
        <taxon>Paenibacillaceae</taxon>
        <taxon>Brevibacillus</taxon>
    </lineage>
</organism>
<gene>
    <name evidence="1" type="ORF">EDM56_01115</name>
</gene>
<dbReference type="InterPro" id="IPR049253">
    <property type="entry name" value="DUF6886"/>
</dbReference>
<protein>
    <submittedName>
        <fullName evidence="1">Uncharacterized protein</fullName>
    </submittedName>
</protein>
<dbReference type="RefSeq" id="WP_122916037.1">
    <property type="nucleotide sequence ID" value="NZ_RHHQ01000003.1"/>
</dbReference>
<evidence type="ECO:0000313" key="1">
    <source>
        <dbReference type="EMBL" id="RNB92331.1"/>
    </source>
</evidence>
<sequence length="173" mass="19759">MTVYYYHFSEEATITRFEPRCHPSHPDLGPVVWAIDEKRAPLYFFPRDCPRIAFWSTPATTDGDRERFLGHTAARMVITVENRWLDKIRETNVYVYRFAAGSFRCIDEGAGYFIAKQPVTPLSVEPVGDLLRTLADAEVELRMTPTLGPLRDVLLGSTLHASMIRMRNAILIP</sequence>
<evidence type="ECO:0000313" key="2">
    <source>
        <dbReference type="Proteomes" id="UP000271031"/>
    </source>
</evidence>
<accession>A0A3M8DYM6</accession>
<dbReference type="OrthoDB" id="156685at2"/>
<dbReference type="Pfam" id="PF21820">
    <property type="entry name" value="DUF6886"/>
    <property type="match status" value="1"/>
</dbReference>
<dbReference type="EMBL" id="RHHQ01000003">
    <property type="protein sequence ID" value="RNB92331.1"/>
    <property type="molecule type" value="Genomic_DNA"/>
</dbReference>
<proteinExistence type="predicted"/>
<dbReference type="Proteomes" id="UP000271031">
    <property type="component" value="Unassembled WGS sequence"/>
</dbReference>
<reference evidence="1 2" key="1">
    <citation type="submission" date="2018-10" db="EMBL/GenBank/DDBJ databases">
        <title>Phylogenomics of Brevibacillus.</title>
        <authorList>
            <person name="Dunlap C."/>
        </authorList>
    </citation>
    <scope>NUCLEOTIDE SEQUENCE [LARGE SCALE GENOMIC DNA]</scope>
    <source>
        <strain evidence="1 2">JCM 15716</strain>
    </source>
</reference>